<organism evidence="1 2">
    <name type="scientific">Sulfobacillus acidophilus</name>
    <dbReference type="NCBI Taxonomy" id="53633"/>
    <lineage>
        <taxon>Bacteria</taxon>
        <taxon>Bacillati</taxon>
        <taxon>Bacillota</taxon>
        <taxon>Clostridia</taxon>
        <taxon>Eubacteriales</taxon>
        <taxon>Clostridiales Family XVII. Incertae Sedis</taxon>
        <taxon>Sulfobacillus</taxon>
    </lineage>
</organism>
<dbReference type="EMBL" id="PXYV01000102">
    <property type="protein sequence ID" value="PSR19979.1"/>
    <property type="molecule type" value="Genomic_DNA"/>
</dbReference>
<gene>
    <name evidence="1" type="ORF">C7B45_17230</name>
</gene>
<evidence type="ECO:0000313" key="1">
    <source>
        <dbReference type="EMBL" id="PSR19979.1"/>
    </source>
</evidence>
<dbReference type="Proteomes" id="UP000241848">
    <property type="component" value="Unassembled WGS sequence"/>
</dbReference>
<proteinExistence type="predicted"/>
<dbReference type="AlphaFoldDB" id="A0A2T2WCM3"/>
<accession>A0A2T2WCM3</accession>
<reference evidence="1 2" key="1">
    <citation type="journal article" date="2014" name="BMC Genomics">
        <title>Comparison of environmental and isolate Sulfobacillus genomes reveals diverse carbon, sulfur, nitrogen, and hydrogen metabolisms.</title>
        <authorList>
            <person name="Justice N.B."/>
            <person name="Norman A."/>
            <person name="Brown C.T."/>
            <person name="Singh A."/>
            <person name="Thomas B.C."/>
            <person name="Banfield J.F."/>
        </authorList>
    </citation>
    <scope>NUCLEOTIDE SEQUENCE [LARGE SCALE GENOMIC DNA]</scope>
    <source>
        <strain evidence="1">AMDSBA3</strain>
    </source>
</reference>
<name>A0A2T2WCM3_9FIRM</name>
<sequence length="262" mass="30199">MTTAWPRVWTALDEWYSPEKWTLETAQAVGVAERRYDIWLHWHDHCVMIRDAGDESRNWCPLCPDSWGDIGWRYQVPPEGRPFHDISEAQSHLEALIRSRPRGRWLMSPQLEDELPIRSQTRLVRGVGHSALAHLMEQLHRQASDDLRVCGHLKENRTRSGEIFNRQWWAAGVDVEGPCPFCIMKVPAYQSGPNKNSGMQPGNPTVGIESDQALWDKVHDVHEHGVHPLHPEDIDCPDCRRVAEWRRDHGPKEPGPADRVVF</sequence>
<comment type="caution">
    <text evidence="1">The sequence shown here is derived from an EMBL/GenBank/DDBJ whole genome shotgun (WGS) entry which is preliminary data.</text>
</comment>
<protein>
    <submittedName>
        <fullName evidence="1">Uncharacterized protein</fullName>
    </submittedName>
</protein>
<evidence type="ECO:0000313" key="2">
    <source>
        <dbReference type="Proteomes" id="UP000241848"/>
    </source>
</evidence>